<evidence type="ECO:0000313" key="2">
    <source>
        <dbReference type="EMBL" id="UYG53297.1"/>
    </source>
</evidence>
<proteinExistence type="inferred from homology"/>
<dbReference type="Gene3D" id="3.30.700.10">
    <property type="entry name" value="Glycoprotein, Type 4 Pilin"/>
    <property type="match status" value="1"/>
</dbReference>
<dbReference type="InterPro" id="IPR001082">
    <property type="entry name" value="Pilin"/>
</dbReference>
<evidence type="ECO:0000313" key="3">
    <source>
        <dbReference type="Proteomes" id="UP001162800"/>
    </source>
</evidence>
<dbReference type="SUPFAM" id="SSF54523">
    <property type="entry name" value="Pili subunits"/>
    <property type="match status" value="1"/>
</dbReference>
<comment type="similarity">
    <text evidence="1">Belongs to the N-Me-Phe pilin family.</text>
</comment>
<organism evidence="2 3">
    <name type="scientific">Comamonas endophytica</name>
    <dbReference type="NCBI Taxonomy" id="2949090"/>
    <lineage>
        <taxon>Bacteria</taxon>
        <taxon>Pseudomonadati</taxon>
        <taxon>Pseudomonadota</taxon>
        <taxon>Betaproteobacteria</taxon>
        <taxon>Burkholderiales</taxon>
        <taxon>Comamonadaceae</taxon>
        <taxon>Comamonas</taxon>
    </lineage>
</organism>
<protein>
    <submittedName>
        <fullName evidence="2">Pilin</fullName>
    </submittedName>
</protein>
<name>A0ABY6GFL6_9BURK</name>
<accession>A0ABY6GFL6</accession>
<dbReference type="InterPro" id="IPR045584">
    <property type="entry name" value="Pilin-like"/>
</dbReference>
<sequence>MRARVIEGLNLAAAAKVAVEDIFSTVGTTGVASYGGTASTTAASSGQTSYAYEYAAGSNVASITIAAIPVLATPAMEDGQIAITYAANVGSALGAPLLLTPGSGGVTDSAFPAAPMRLSQPIVWGCGIANAAALKYLPANCRYVVP</sequence>
<reference evidence="2" key="1">
    <citation type="submission" date="2022-09" db="EMBL/GenBank/DDBJ databases">
        <title>The complete genome of Acidovorax sp. 5MLIR.</title>
        <authorList>
            <person name="Liu L."/>
            <person name="Yue J."/>
            <person name="Yang F."/>
            <person name="Yuan J."/>
            <person name="Li L."/>
        </authorList>
    </citation>
    <scope>NUCLEOTIDE SEQUENCE</scope>
    <source>
        <strain evidence="2">5MLIR</strain>
    </source>
</reference>
<dbReference type="Proteomes" id="UP001162800">
    <property type="component" value="Chromosome"/>
</dbReference>
<evidence type="ECO:0000256" key="1">
    <source>
        <dbReference type="ARBA" id="ARBA00005233"/>
    </source>
</evidence>
<dbReference type="Pfam" id="PF00114">
    <property type="entry name" value="Pilin"/>
    <property type="match status" value="1"/>
</dbReference>
<keyword evidence="3" id="KW-1185">Reference proteome</keyword>
<gene>
    <name evidence="2" type="ORF">M9799_08905</name>
</gene>
<dbReference type="EMBL" id="CP106881">
    <property type="protein sequence ID" value="UYG53297.1"/>
    <property type="molecule type" value="Genomic_DNA"/>
</dbReference>